<name>A0A0D2ULA1_CAPO3</name>
<feature type="region of interest" description="Disordered" evidence="1">
    <location>
        <begin position="1"/>
        <end position="90"/>
    </location>
</feature>
<dbReference type="InParanoid" id="A0A0D2ULA1"/>
<dbReference type="Proteomes" id="UP000008743">
    <property type="component" value="Unassembled WGS sequence"/>
</dbReference>
<dbReference type="OrthoDB" id="300709at2759"/>
<feature type="compositionally biased region" description="Low complexity" evidence="1">
    <location>
        <begin position="619"/>
        <end position="631"/>
    </location>
</feature>
<feature type="compositionally biased region" description="Polar residues" evidence="1">
    <location>
        <begin position="192"/>
        <end position="210"/>
    </location>
</feature>
<accession>A0A0D2ULA1</accession>
<feature type="region of interest" description="Disordered" evidence="1">
    <location>
        <begin position="120"/>
        <end position="223"/>
    </location>
</feature>
<feature type="region of interest" description="Disordered" evidence="1">
    <location>
        <begin position="619"/>
        <end position="728"/>
    </location>
</feature>
<dbReference type="PANTHER" id="PTHR43162:SF1">
    <property type="entry name" value="PRESTALK A DIFFERENTIATION PROTEIN A"/>
    <property type="match status" value="1"/>
</dbReference>
<dbReference type="Gene3D" id="3.40.50.720">
    <property type="entry name" value="NAD(P)-binding Rossmann-like Domain"/>
    <property type="match status" value="1"/>
</dbReference>
<feature type="compositionally biased region" description="Polar residues" evidence="1">
    <location>
        <begin position="665"/>
        <end position="677"/>
    </location>
</feature>
<dbReference type="PANTHER" id="PTHR43162">
    <property type="match status" value="1"/>
</dbReference>
<dbReference type="RefSeq" id="XP_004345028.1">
    <property type="nucleotide sequence ID" value="XM_004344978.2"/>
</dbReference>
<evidence type="ECO:0000313" key="3">
    <source>
        <dbReference type="Proteomes" id="UP000008743"/>
    </source>
</evidence>
<organism evidence="2 3">
    <name type="scientific">Capsaspora owczarzaki (strain ATCC 30864)</name>
    <dbReference type="NCBI Taxonomy" id="595528"/>
    <lineage>
        <taxon>Eukaryota</taxon>
        <taxon>Filasterea</taxon>
        <taxon>Capsaspora</taxon>
    </lineage>
</organism>
<proteinExistence type="predicted"/>
<feature type="compositionally biased region" description="Basic and acidic residues" evidence="1">
    <location>
        <begin position="1"/>
        <end position="10"/>
    </location>
</feature>
<dbReference type="SUPFAM" id="SSF51735">
    <property type="entry name" value="NAD(P)-binding Rossmann-fold domains"/>
    <property type="match status" value="1"/>
</dbReference>
<dbReference type="STRING" id="595528.A0A0D2ULA1"/>
<feature type="compositionally biased region" description="Polar residues" evidence="1">
    <location>
        <begin position="153"/>
        <end position="169"/>
    </location>
</feature>
<feature type="compositionally biased region" description="Gly residues" evidence="1">
    <location>
        <begin position="65"/>
        <end position="81"/>
    </location>
</feature>
<protein>
    <submittedName>
        <fullName evidence="2">Uncharacterized protein</fullName>
    </submittedName>
</protein>
<feature type="compositionally biased region" description="Low complexity" evidence="1">
    <location>
        <begin position="170"/>
        <end position="179"/>
    </location>
</feature>
<dbReference type="InterPro" id="IPR036291">
    <property type="entry name" value="NAD(P)-bd_dom_sf"/>
</dbReference>
<gene>
    <name evidence="2" type="ORF">CAOG_006279</name>
</gene>
<evidence type="ECO:0000313" key="2">
    <source>
        <dbReference type="EMBL" id="KJE95876.1"/>
    </source>
</evidence>
<reference evidence="3" key="1">
    <citation type="submission" date="2011-02" db="EMBL/GenBank/DDBJ databases">
        <title>The Genome Sequence of Capsaspora owczarzaki ATCC 30864.</title>
        <authorList>
            <person name="Russ C."/>
            <person name="Cuomo C."/>
            <person name="Burger G."/>
            <person name="Gray M.W."/>
            <person name="Holland P.W.H."/>
            <person name="King N."/>
            <person name="Lang F.B.F."/>
            <person name="Roger A.J."/>
            <person name="Ruiz-Trillo I."/>
            <person name="Young S.K."/>
            <person name="Zeng Q."/>
            <person name="Gargeya S."/>
            <person name="Alvarado L."/>
            <person name="Berlin A."/>
            <person name="Chapman S.B."/>
            <person name="Chen Z."/>
            <person name="Freedman E."/>
            <person name="Gellesch M."/>
            <person name="Goldberg J."/>
            <person name="Griggs A."/>
            <person name="Gujja S."/>
            <person name="Heilman E."/>
            <person name="Heiman D."/>
            <person name="Howarth C."/>
            <person name="Mehta T."/>
            <person name="Neiman D."/>
            <person name="Pearson M."/>
            <person name="Roberts A."/>
            <person name="Saif S."/>
            <person name="Shea T."/>
            <person name="Shenoy N."/>
            <person name="Sisk P."/>
            <person name="Stolte C."/>
            <person name="Sykes S."/>
            <person name="White J."/>
            <person name="Yandava C."/>
            <person name="Haas B."/>
            <person name="Nusbaum C."/>
            <person name="Birren B."/>
        </authorList>
    </citation>
    <scope>NUCLEOTIDE SEQUENCE</scope>
    <source>
        <strain evidence="3">ATCC 30864</strain>
    </source>
</reference>
<feature type="compositionally biased region" description="Low complexity" evidence="1">
    <location>
        <begin position="696"/>
        <end position="715"/>
    </location>
</feature>
<feature type="compositionally biased region" description="Low complexity" evidence="1">
    <location>
        <begin position="11"/>
        <end position="45"/>
    </location>
</feature>
<keyword evidence="3" id="KW-1185">Reference proteome</keyword>
<dbReference type="AlphaFoldDB" id="A0A0D2ULA1"/>
<sequence length="728" mass="74245">MESSADRNESQSESESQSQSETAATTTSADTTTTSATSQQPSTPTKSRLAAIRPQPIATNSSSPQGGGSGAGAGTGAGTGAGASPLPKRPLVFLTSGMSRVGYATVSRLMKTPEAFNVRAGALATPHPPGGGGGGGGLASPRHPPSPRRQSSDAVTSMSSGSSLLHTRPTTTTAAAAAAGSLAEGGSVAEEPNNSLGIPGQQRSSTTSPGTPRRASSDVSNLNPAQVAAMEARRAKRSASFNQFTSSLGIAEGSSEMDLALLDSAETSMRGADYLFIIPPAGPNALEKVLNYLVAAKSLETAIRHIVLLSVTGAELGAGPAAAAAAAASSGPIDNATAAQLAASLSPVSSGPQPVAPGTLPTTGPPPASWVPFARLFLMMEKSVAESGIPYTIIRCPMFQETLHAWTKYLHNEVFPLPLNSSSFCPISVHDVAKAVSVIFSAPHKHENMIYTLTGHKAYSGADAAKSAAKVLQQKVNHVNQQLSVTRKFLGEFYFDASAPTVGAPGLASATGAMGSSSSISSTGSSASTSTMGGGRKAHHSDPATIPWRVDFTLAMFELYASGIGVAGQLNTHEFAKLCGREAASLSDYFRENVELFATDPVKARKSVSGSVKGFLRSSFSTSSNSLTPPSMLAKSKSFNKRTEEISALTDGGPRSPLAIGESTGARSLSRSASGEMTRSMRKSASGEIRSPPTPTQTAAPAVFSTAAAASSPKAPADRNSFLAGSAV</sequence>
<dbReference type="EMBL" id="KE346370">
    <property type="protein sequence ID" value="KJE95876.1"/>
    <property type="molecule type" value="Genomic_DNA"/>
</dbReference>
<feature type="compositionally biased region" description="Low complexity" evidence="1">
    <location>
        <begin position="516"/>
        <end position="531"/>
    </location>
</feature>
<feature type="region of interest" description="Disordered" evidence="1">
    <location>
        <begin position="516"/>
        <end position="541"/>
    </location>
</feature>
<dbReference type="InterPro" id="IPR051604">
    <property type="entry name" value="Ergot_Alk_Oxidoreductase"/>
</dbReference>
<evidence type="ECO:0000256" key="1">
    <source>
        <dbReference type="SAM" id="MobiDB-lite"/>
    </source>
</evidence>